<evidence type="ECO:0000313" key="7">
    <source>
        <dbReference type="EMBL" id="WFP10104.1"/>
    </source>
</evidence>
<dbReference type="SUPFAM" id="SSF56176">
    <property type="entry name" value="FAD-binding/transporter-associated domain-like"/>
    <property type="match status" value="1"/>
</dbReference>
<dbReference type="Gene3D" id="3.40.462.20">
    <property type="match status" value="1"/>
</dbReference>
<feature type="domain" description="FAD-binding PCMH-type" evidence="6">
    <location>
        <begin position="26"/>
        <end position="203"/>
    </location>
</feature>
<dbReference type="InterPro" id="IPR016166">
    <property type="entry name" value="FAD-bd_PCMH"/>
</dbReference>
<dbReference type="Gene3D" id="3.30.465.10">
    <property type="match status" value="1"/>
</dbReference>
<dbReference type="Pfam" id="PF01565">
    <property type="entry name" value="FAD_binding_4"/>
    <property type="match status" value="1"/>
</dbReference>
<accession>A0ABY8H032</accession>
<dbReference type="InterPro" id="IPR036318">
    <property type="entry name" value="FAD-bd_PCMH-like_sf"/>
</dbReference>
<sequence length="512" mass="56523">MSISVTHDDPRYKTLKKGFNLRWPAQPGDAAARIELCETPEDAAHALARIVAQGKRPTIRSGGHCYEDFVSNNPGGAILDLSLLDRVPPSSDGLLRIAAGSQNWNGDLDLYKRHGVSLPGGSCYSVAAGGHITGGGYGLLSRLQGLACDWLSAVDILTVDAGGNVVPRTVEATRDADLFRACRGAGGGNFGVITSYGFAALPQALREVAIATVAFDWAGMTPRRFAQLLDIYGSYWETRGRAADTWGMFSLLKLTHQAAGQIVMIVQFCNPDGTCRDLTVLQDFLNRFRACAPVAARATTPGLPRPRMGGDLLCSEPHTVIRYDWLAATQTLNGSGPNQRGKYKSAYMKRNFSAHESARIYAHLTRDMPGADLRQSLLQVDSYGGAINRPERLRDTAVHQRESVMKLQYQTYWTHTDQDAVHLRWMTDFYRDVYTDPADPAAPSSSSGFAGTPYPGDRYQGCYINYPDRDMLAHAFWPQLYYGADELYPFLQQVKRRYDPNNVFHHAMSVRP</sequence>
<name>A0ABY8H032_9BURK</name>
<dbReference type="PROSITE" id="PS51387">
    <property type="entry name" value="FAD_PCMH"/>
    <property type="match status" value="1"/>
</dbReference>
<gene>
    <name evidence="7" type="ORF">P8T11_09595</name>
</gene>
<protein>
    <submittedName>
        <fullName evidence="7">FAD-binding oxidoreductase</fullName>
    </submittedName>
</protein>
<evidence type="ECO:0000256" key="1">
    <source>
        <dbReference type="ARBA" id="ARBA00001974"/>
    </source>
</evidence>
<evidence type="ECO:0000259" key="6">
    <source>
        <dbReference type="PROSITE" id="PS51387"/>
    </source>
</evidence>
<organism evidence="7 8">
    <name type="scientific">Achromobacter spanius</name>
    <dbReference type="NCBI Taxonomy" id="217203"/>
    <lineage>
        <taxon>Bacteria</taxon>
        <taxon>Pseudomonadati</taxon>
        <taxon>Pseudomonadota</taxon>
        <taxon>Betaproteobacteria</taxon>
        <taxon>Burkholderiales</taxon>
        <taxon>Alcaligenaceae</taxon>
        <taxon>Achromobacter</taxon>
    </lineage>
</organism>
<dbReference type="InterPro" id="IPR016169">
    <property type="entry name" value="FAD-bd_PCMH_sub2"/>
</dbReference>
<dbReference type="Proteomes" id="UP001214170">
    <property type="component" value="Chromosome"/>
</dbReference>
<dbReference type="InterPro" id="IPR006094">
    <property type="entry name" value="Oxid_FAD_bind_N"/>
</dbReference>
<evidence type="ECO:0000256" key="4">
    <source>
        <dbReference type="ARBA" id="ARBA00022827"/>
    </source>
</evidence>
<evidence type="ECO:0000256" key="2">
    <source>
        <dbReference type="ARBA" id="ARBA00005466"/>
    </source>
</evidence>
<evidence type="ECO:0000256" key="5">
    <source>
        <dbReference type="ARBA" id="ARBA00023002"/>
    </source>
</evidence>
<proteinExistence type="inferred from homology"/>
<dbReference type="Pfam" id="PF08031">
    <property type="entry name" value="BBE"/>
    <property type="match status" value="1"/>
</dbReference>
<evidence type="ECO:0000313" key="8">
    <source>
        <dbReference type="Proteomes" id="UP001214170"/>
    </source>
</evidence>
<dbReference type="PANTHER" id="PTHR42973:SF39">
    <property type="entry name" value="FAD-BINDING PCMH-TYPE DOMAIN-CONTAINING PROTEIN"/>
    <property type="match status" value="1"/>
</dbReference>
<reference evidence="7 8" key="1">
    <citation type="submission" date="2023-03" db="EMBL/GenBank/DDBJ databases">
        <title>Achromobacter spanius LIG8.</title>
        <authorList>
            <person name="Shrestha S."/>
        </authorList>
    </citation>
    <scope>NUCLEOTIDE SEQUENCE [LARGE SCALE GENOMIC DNA]</scope>
    <source>
        <strain evidence="7 8">LIG8</strain>
    </source>
</reference>
<keyword evidence="3" id="KW-0285">Flavoprotein</keyword>
<dbReference type="InterPro" id="IPR012951">
    <property type="entry name" value="BBE"/>
</dbReference>
<comment type="similarity">
    <text evidence="2">Belongs to the oxygen-dependent FAD-linked oxidoreductase family.</text>
</comment>
<dbReference type="EMBL" id="CP121261">
    <property type="protein sequence ID" value="WFP10104.1"/>
    <property type="molecule type" value="Genomic_DNA"/>
</dbReference>
<dbReference type="InterPro" id="IPR050416">
    <property type="entry name" value="FAD-linked_Oxidoreductase"/>
</dbReference>
<evidence type="ECO:0000256" key="3">
    <source>
        <dbReference type="ARBA" id="ARBA00022630"/>
    </source>
</evidence>
<dbReference type="RefSeq" id="WP_268082153.1">
    <property type="nucleotide sequence ID" value="NZ_CP106885.1"/>
</dbReference>
<dbReference type="PANTHER" id="PTHR42973">
    <property type="entry name" value="BINDING OXIDOREDUCTASE, PUTATIVE (AFU_ORTHOLOGUE AFUA_1G17690)-RELATED"/>
    <property type="match status" value="1"/>
</dbReference>
<comment type="cofactor">
    <cofactor evidence="1">
        <name>FAD</name>
        <dbReference type="ChEBI" id="CHEBI:57692"/>
    </cofactor>
</comment>
<keyword evidence="5" id="KW-0560">Oxidoreductase</keyword>
<keyword evidence="8" id="KW-1185">Reference proteome</keyword>
<keyword evidence="4" id="KW-0274">FAD</keyword>